<accession>A0A5P2BAN4</accession>
<dbReference type="PANTHER" id="PTHR43798">
    <property type="entry name" value="MONOACYLGLYCEROL LIPASE"/>
    <property type="match status" value="1"/>
</dbReference>
<dbReference type="SUPFAM" id="SSF53474">
    <property type="entry name" value="alpha/beta-Hydrolases"/>
    <property type="match status" value="1"/>
</dbReference>
<dbReference type="InterPro" id="IPR050266">
    <property type="entry name" value="AB_hydrolase_sf"/>
</dbReference>
<dbReference type="Pfam" id="PF12697">
    <property type="entry name" value="Abhydrolase_6"/>
    <property type="match status" value="1"/>
</dbReference>
<dbReference type="AlphaFoldDB" id="A0A5P2BAN4"/>
<keyword evidence="4" id="KW-1185">Reference proteome</keyword>
<evidence type="ECO:0000259" key="2">
    <source>
        <dbReference type="Pfam" id="PF12697"/>
    </source>
</evidence>
<proteinExistence type="predicted"/>
<evidence type="ECO:0000313" key="3">
    <source>
        <dbReference type="EMBL" id="QES26818.1"/>
    </source>
</evidence>
<gene>
    <name evidence="3" type="ORF">DEJ47_10365</name>
</gene>
<reference evidence="3 4" key="1">
    <citation type="submission" date="2018-05" db="EMBL/GenBank/DDBJ databases">
        <title>Streptomyces venezuelae.</title>
        <authorList>
            <person name="Kim W."/>
            <person name="Lee N."/>
            <person name="Cho B.-K."/>
        </authorList>
    </citation>
    <scope>NUCLEOTIDE SEQUENCE [LARGE SCALE GENOMIC DNA]</scope>
    <source>
        <strain evidence="3 4">ATCC 14583</strain>
    </source>
</reference>
<feature type="region of interest" description="Disordered" evidence="1">
    <location>
        <begin position="1"/>
        <end position="23"/>
    </location>
</feature>
<dbReference type="GO" id="GO:0016787">
    <property type="term" value="F:hydrolase activity"/>
    <property type="evidence" value="ECO:0007669"/>
    <property type="project" value="UniProtKB-KW"/>
</dbReference>
<dbReference type="Gene3D" id="3.40.50.1820">
    <property type="entry name" value="alpha/beta hydrolase"/>
    <property type="match status" value="1"/>
</dbReference>
<evidence type="ECO:0000256" key="1">
    <source>
        <dbReference type="SAM" id="MobiDB-lite"/>
    </source>
</evidence>
<keyword evidence="3" id="KW-0378">Hydrolase</keyword>
<evidence type="ECO:0000313" key="4">
    <source>
        <dbReference type="Proteomes" id="UP000323046"/>
    </source>
</evidence>
<dbReference type="EMBL" id="CP029193">
    <property type="protein sequence ID" value="QES26818.1"/>
    <property type="molecule type" value="Genomic_DNA"/>
</dbReference>
<dbReference type="GO" id="GO:0016020">
    <property type="term" value="C:membrane"/>
    <property type="evidence" value="ECO:0007669"/>
    <property type="project" value="TreeGrafter"/>
</dbReference>
<feature type="domain" description="AB hydrolase-1" evidence="2">
    <location>
        <begin position="69"/>
        <end position="302"/>
    </location>
</feature>
<name>A0A5P2BAN4_STRVZ</name>
<dbReference type="InterPro" id="IPR000073">
    <property type="entry name" value="AB_hydrolase_1"/>
</dbReference>
<dbReference type="Proteomes" id="UP000323046">
    <property type="component" value="Chromosome"/>
</dbReference>
<dbReference type="PANTHER" id="PTHR43798:SF33">
    <property type="entry name" value="HYDROLASE, PUTATIVE (AFU_ORTHOLOGUE AFUA_2G14860)-RELATED"/>
    <property type="match status" value="1"/>
</dbReference>
<organism evidence="3 4">
    <name type="scientific">Streptomyces venezuelae</name>
    <dbReference type="NCBI Taxonomy" id="54571"/>
    <lineage>
        <taxon>Bacteria</taxon>
        <taxon>Bacillati</taxon>
        <taxon>Actinomycetota</taxon>
        <taxon>Actinomycetes</taxon>
        <taxon>Kitasatosporales</taxon>
        <taxon>Streptomycetaceae</taxon>
        <taxon>Streptomyces</taxon>
    </lineage>
</organism>
<sequence length="318" mass="33370">MGTRDRAAAAGAGHRGVARRPRVVGGGGGAAGVTTFVRGGFTRAGFVRVGGVPHHVEVTGRGPVCVLGAGLGLGWFDWDPVVPLLAPHRTVVRFDRPGLGLSGHARVAPTARDEAERIVRVLDAVGLGGAPVTAVGHSLAGFHMEAFARLFPERTAGLVLVDSSVEERPRTLLPRGMRVAATRACGTLLCTTGLPRAVGPALRRLTAPTPWAWLYGSSRVWRAALMEYVTYGDTARELAALRRRLPLPEGAPVTVLAAYGGGSRRWLGRQRRLAHALDASFRVAAPSGHLVMRDRPAEVARAVLAGGPIPEPAAHCPG</sequence>
<dbReference type="InterPro" id="IPR029058">
    <property type="entry name" value="AB_hydrolase_fold"/>
</dbReference>
<dbReference type="OrthoDB" id="7185741at2"/>
<protein>
    <submittedName>
        <fullName evidence="3">Alpha/beta hydrolase</fullName>
    </submittedName>
</protein>